<evidence type="ECO:0000313" key="6">
    <source>
        <dbReference type="EMBL" id="WGM58211.1"/>
    </source>
</evidence>
<keyword evidence="4" id="KW-1133">Transmembrane helix</keyword>
<keyword evidence="6" id="KW-0548">Nucleotidyltransferase</keyword>
<evidence type="ECO:0000313" key="7">
    <source>
        <dbReference type="Proteomes" id="UP000305410"/>
    </source>
</evidence>
<evidence type="ECO:0000256" key="3">
    <source>
        <dbReference type="SAM" id="Coils"/>
    </source>
</evidence>
<keyword evidence="6" id="KW-0808">Transferase</keyword>
<dbReference type="Proteomes" id="UP000305410">
    <property type="component" value="Chromosome Circular"/>
</dbReference>
<dbReference type="RefSeq" id="WP_080790382.1">
    <property type="nucleotide sequence ID" value="NZ_CP122962.1"/>
</dbReference>
<dbReference type="SUPFAM" id="SSF55073">
    <property type="entry name" value="Nucleotide cyclase"/>
    <property type="match status" value="1"/>
</dbReference>
<dbReference type="NCBIfam" id="TIGR00254">
    <property type="entry name" value="GGDEF"/>
    <property type="match status" value="1"/>
</dbReference>
<organism evidence="6 7">
    <name type="scientific">Agrobacterium tumefaciens</name>
    <dbReference type="NCBI Taxonomy" id="358"/>
    <lineage>
        <taxon>Bacteria</taxon>
        <taxon>Pseudomonadati</taxon>
        <taxon>Pseudomonadota</taxon>
        <taxon>Alphaproteobacteria</taxon>
        <taxon>Hyphomicrobiales</taxon>
        <taxon>Rhizobiaceae</taxon>
        <taxon>Rhizobium/Agrobacterium group</taxon>
        <taxon>Agrobacterium</taxon>
        <taxon>Agrobacterium tumefaciens complex</taxon>
    </lineage>
</organism>
<feature type="coiled-coil region" evidence="3">
    <location>
        <begin position="386"/>
        <end position="413"/>
    </location>
</feature>
<dbReference type="GO" id="GO:0052621">
    <property type="term" value="F:diguanylate cyclase activity"/>
    <property type="evidence" value="ECO:0007669"/>
    <property type="project" value="UniProtKB-EC"/>
</dbReference>
<dbReference type="InterPro" id="IPR000160">
    <property type="entry name" value="GGDEF_dom"/>
</dbReference>
<evidence type="ECO:0000256" key="1">
    <source>
        <dbReference type="ARBA" id="ARBA00012528"/>
    </source>
</evidence>
<evidence type="ECO:0000259" key="5">
    <source>
        <dbReference type="PROSITE" id="PS50887"/>
    </source>
</evidence>
<name>A0AAF0KCB2_AGRTU</name>
<feature type="transmembrane region" description="Helical" evidence="4">
    <location>
        <begin position="315"/>
        <end position="336"/>
    </location>
</feature>
<dbReference type="PANTHER" id="PTHR45138:SF9">
    <property type="entry name" value="DIGUANYLATE CYCLASE DGCM-RELATED"/>
    <property type="match status" value="1"/>
</dbReference>
<dbReference type="CDD" id="cd01949">
    <property type="entry name" value="GGDEF"/>
    <property type="match status" value="1"/>
</dbReference>
<comment type="catalytic activity">
    <reaction evidence="2">
        <text>2 GTP = 3',3'-c-di-GMP + 2 diphosphate</text>
        <dbReference type="Rhea" id="RHEA:24898"/>
        <dbReference type="ChEBI" id="CHEBI:33019"/>
        <dbReference type="ChEBI" id="CHEBI:37565"/>
        <dbReference type="ChEBI" id="CHEBI:58805"/>
        <dbReference type="EC" id="2.7.7.65"/>
    </reaction>
</comment>
<dbReference type="PROSITE" id="PS50887">
    <property type="entry name" value="GGDEF"/>
    <property type="match status" value="1"/>
</dbReference>
<sequence>MRASIQKIQLTGTIIIAVSSILLATLAALPSVYNYIRYRTNAAQLTRFETALQSAWLVSAERGPANNLMGASVPDEGLIEGLATARKATDDKLSELEKSFTEDIRTQPELAKSLAETRQALEQSRELVDQVAALSPDVRNNGAMSNAISSMFKAADSVNLLRGRAARAIIKATPDVAIDIALTGTAGVMRDRIGRLGSYVIMSLKANRQEKLRYRAKFDTEMQSLLSLKASLTNYTAAYLSTPRLDAALRDLETQYFSQALLYAQNTIVMAVPSAQPSALEFSRNYIAGMRSSDTLRDLILSETRARIERKKHEALIYGGASLFLAGIAVLVLLRLTSVYKTALFRPMQSVQAQIAAIAGGDLSEGNHENRVAPEVKKMFEELDFLREQLRQKGEMENQQRALAEQLRTLSETDALTGVFNRRALEKAVRSILTGEEQCQSLGVMIVDIDHFKSINDRFGHAMGDIALQKTAGLLRSALRKDDILARYGGEEFVVVLQNVSHATATATADRLRRLIEAQTIDAQSGLSLTASFGVVWQEARAINSWDELIAIADDRLYEAKRAGRNRVWATYFPKVANG</sequence>
<reference evidence="6" key="2">
    <citation type="submission" date="2023-04" db="EMBL/GenBank/DDBJ databases">
        <title>Complete genome sequence of Agrobacterium salinitolerans CFBP5506.</title>
        <authorList>
            <person name="Yen H.-C."/>
            <person name="Yan X.-H."/>
            <person name="Lai E.-M."/>
            <person name="Kuo C.-H."/>
        </authorList>
    </citation>
    <scope>NUCLEOTIDE SEQUENCE</scope>
    <source>
        <strain evidence="6">CFBP5506</strain>
    </source>
</reference>
<dbReference type="FunFam" id="3.30.70.270:FF:000001">
    <property type="entry name" value="Diguanylate cyclase domain protein"/>
    <property type="match status" value="1"/>
</dbReference>
<dbReference type="InterPro" id="IPR043128">
    <property type="entry name" value="Rev_trsase/Diguanyl_cyclase"/>
</dbReference>
<dbReference type="InterPro" id="IPR050469">
    <property type="entry name" value="Diguanylate_Cyclase"/>
</dbReference>
<feature type="domain" description="GGDEF" evidence="5">
    <location>
        <begin position="440"/>
        <end position="573"/>
    </location>
</feature>
<dbReference type="InterPro" id="IPR029787">
    <property type="entry name" value="Nucleotide_cyclase"/>
</dbReference>
<keyword evidence="3" id="KW-0175">Coiled coil</keyword>
<dbReference type="SMART" id="SM00267">
    <property type="entry name" value="GGDEF"/>
    <property type="match status" value="1"/>
</dbReference>
<dbReference type="Pfam" id="PF00990">
    <property type="entry name" value="GGDEF"/>
    <property type="match status" value="1"/>
</dbReference>
<dbReference type="PANTHER" id="PTHR45138">
    <property type="entry name" value="REGULATORY COMPONENTS OF SENSORY TRANSDUCTION SYSTEM"/>
    <property type="match status" value="1"/>
</dbReference>
<evidence type="ECO:0000256" key="4">
    <source>
        <dbReference type="SAM" id="Phobius"/>
    </source>
</evidence>
<dbReference type="AlphaFoldDB" id="A0AAF0KCB2"/>
<dbReference type="EMBL" id="CP122962">
    <property type="protein sequence ID" value="WGM58211.1"/>
    <property type="molecule type" value="Genomic_DNA"/>
</dbReference>
<feature type="transmembrane region" description="Helical" evidence="4">
    <location>
        <begin position="12"/>
        <end position="36"/>
    </location>
</feature>
<protein>
    <recommendedName>
        <fullName evidence="1">diguanylate cyclase</fullName>
        <ecNumber evidence="1">2.7.7.65</ecNumber>
    </recommendedName>
</protein>
<keyword evidence="4" id="KW-0472">Membrane</keyword>
<dbReference type="Gene3D" id="3.30.70.270">
    <property type="match status" value="1"/>
</dbReference>
<evidence type="ECO:0000256" key="2">
    <source>
        <dbReference type="ARBA" id="ARBA00034247"/>
    </source>
</evidence>
<dbReference type="EC" id="2.7.7.65" evidence="1"/>
<reference evidence="6" key="1">
    <citation type="submission" date="2019-04" db="EMBL/GenBank/DDBJ databases">
        <authorList>
            <person name="Chiang H.-Y."/>
            <person name="Huang Y.-Y."/>
            <person name="Chou L."/>
            <person name="Lai E.-M."/>
            <person name="Kuo C.-H."/>
        </authorList>
    </citation>
    <scope>NUCLEOTIDE SEQUENCE</scope>
    <source>
        <strain evidence="6">CFBP5506</strain>
    </source>
</reference>
<accession>A0AAF0KCB2</accession>
<proteinExistence type="predicted"/>
<keyword evidence="4" id="KW-0812">Transmembrane</keyword>
<gene>
    <name evidence="6" type="ORF">CFBP5506_07620</name>
</gene>